<feature type="compositionally biased region" description="Basic and acidic residues" evidence="7">
    <location>
        <begin position="1383"/>
        <end position="1392"/>
    </location>
</feature>
<dbReference type="SUPFAM" id="SSF48371">
    <property type="entry name" value="ARM repeat"/>
    <property type="match status" value="1"/>
</dbReference>
<accession>A0A4Q4STI7</accession>
<feature type="compositionally biased region" description="Polar residues" evidence="7">
    <location>
        <begin position="1140"/>
        <end position="1152"/>
    </location>
</feature>
<keyword evidence="10" id="KW-1185">Reference proteome</keyword>
<feature type="region of interest" description="Disordered" evidence="7">
    <location>
        <begin position="1123"/>
        <end position="1182"/>
    </location>
</feature>
<sequence length="1809" mass="200803">MVPQVTVSRGLETLPARPPTPPREKPTEADSTSRQTRARRSLLARSDIHTPPSYSPDSIDSGNVSSRRTRKKVGFSAEPHYQEPPTYSVKGNGPKQPTPLTAPSSTGSNRPVKSILKPSAVPNPLDPSTGSGDANTQVNIVAMLESTVKQLAGADRQSKLDAYMMLVRALKTSNNLPDRIALQEQMGLFTQFIQRDITTKNATGTIDSSLANHALTLLHTFLYFPAIASTLSHDFGVFVIDHCIRCFEDPSVPKDVIRHLMQVVASQDFSSKVMAADRVGRLIGALHKIEEHLKGKSIIMSRIIIYRRLVKQSKPHMVSHSDWLLDLFTDMLSSMKEIRAAAVALGFEVAFTIGKEKQLSRRVMETLQSTVDETKYIEYYAERLLAMIGNKQESPSVPQVWSIIVLLLRCPIDRWEFFSPWLQIIQKCFNSGEPHTKLEANYAWNRFVYALYLNESSFSRIIGTVCQPFISQLQRKVPVGKHQEELRRVVFGSICNLYYYSLKPNSTSAQIDRYWTGCVHPIFQRLTSSADPKQNEKSIGASSEILTQATTIVTALFDSATPRLWKEDHVAENPLVRPDELPAVDPKWIRRNASKVFAIIEPIISKTFLEIARPSSPPHKLWRTLMSAVAAAASKEVKVSNDTANFMAHAFNLLLKIWSVGPQQLGGNCPQVFLSAIQAFISTMIESIGSLPFTETRLSMSKESTFMPVSTPSHRPGKGQGLTRSPLHHLFSILLTKSPGLPDDESLTSLFRAVFTPFLMARAVHARIDLANELMRETLPVEALSPYGPWLFISEIIVSSMESSQSSTSSSRSGSGPTVGHEYREIVKHLERGIRSTPNLPWEHWKSLFRLLVARVTDDTGEAGCAIAVVELLAKTFLDGLSTDNYDEIPMNTLRGSVELIATAKQPRDRQALDATRRRIWGTSVAGPRSASFDPFDSFYRLINRLLEMTYTHSDARIDVEIVPSMLTEVAAFFTKCSRLLVFKSLTQLQPGICLWIRDMDGRYNSKRSSELSDAVKMLWEQVCELLTDPGTLENFQLGSVEPLLCAAFESKHRHIVNTVSVMWNRAFDQVENVQYPEKLKTVLLSLRGYVDVVLPGLDVSSYESDGQQPAFIESQDDFDVSNLSSFKTGPRNAPHAELPSSSARSTPTGSVRLSLPKNRALEVTPDPVRSKSAKGSLTPRVRHDDSQIHFAAIDSSCPTHNAVESQVLTDRQREVRERQRETANLFPEIRSSTEKVRSAQQSLQPAAQGAELNPLEQVQASTPRTNHRFDDYVSSTPTPRRGQAAVMDDDQDMTDDIPSSPPDPRRNLLEKMKPRSRSASMLDEYIVSSSPPSGSPLPSRQNVLHRPTSRDQATHNSAQEDDFEGLPKKPTMDATANATESEPVHVRKPFKDIVGPLPMHPEAGRRQNISTSGPGFERLTTPPSTAPLLREAQETPKSDHEVFVDAPTSPINHTSRKLRSADKIPSDTGKSNTPVPELNQSFEVSEGEERSMTRLIIELDSRKCEPVPRYSTESPEKPRDQQESSVGDCISVEVSDSELAQSKSRKTRSSQSLSSAVPSTVADGGCSQSSDGKSERKRKRPSERAKGPSSKRRRHRKYMDAEDVDAVLDSQMPTVHGDPSSQDTTCLAAEIGESIGREETSGKSSSAKPLDYLPSQEAEVRESDPPTSPESSGSLDSKCDSDAVDLQLRTEASQEKRDLEIVVQEVSRLNHSQSPEAGVVTEMELVQEDTEMANTTSLAAAAERQRVQVIQGTTTPERSSLEKIMGALQGGLDELRAATLSREEVYKIEDLFMDIKRELYLAESRGRQ</sequence>
<feature type="compositionally biased region" description="Low complexity" evidence="7">
    <location>
        <begin position="1329"/>
        <end position="1340"/>
    </location>
</feature>
<protein>
    <recommendedName>
        <fullName evidence="8">Telomere-associated protein Rif1 N-terminal domain-containing protein</fullName>
    </recommendedName>
</protein>
<evidence type="ECO:0000313" key="9">
    <source>
        <dbReference type="EMBL" id="RYO79520.1"/>
    </source>
</evidence>
<dbReference type="Proteomes" id="UP000293360">
    <property type="component" value="Unassembled WGS sequence"/>
</dbReference>
<feature type="compositionally biased region" description="Basic and acidic residues" evidence="7">
    <location>
        <begin position="1488"/>
        <end position="1507"/>
    </location>
</feature>
<dbReference type="STRING" id="155417.A0A4Q4STI7"/>
<evidence type="ECO:0000256" key="6">
    <source>
        <dbReference type="ARBA" id="ARBA00023306"/>
    </source>
</evidence>
<dbReference type="InterPro" id="IPR022031">
    <property type="entry name" value="Rif1_N"/>
</dbReference>
<feature type="domain" description="Telomere-associated protein Rif1 N-terminal" evidence="8">
    <location>
        <begin position="151"/>
        <end position="518"/>
    </location>
</feature>
<organism evidence="9 10">
    <name type="scientific">Monosporascus ibericus</name>
    <dbReference type="NCBI Taxonomy" id="155417"/>
    <lineage>
        <taxon>Eukaryota</taxon>
        <taxon>Fungi</taxon>
        <taxon>Dikarya</taxon>
        <taxon>Ascomycota</taxon>
        <taxon>Pezizomycotina</taxon>
        <taxon>Sordariomycetes</taxon>
        <taxon>Xylariomycetidae</taxon>
        <taxon>Xylariales</taxon>
        <taxon>Xylariales incertae sedis</taxon>
        <taxon>Monosporascus</taxon>
    </lineage>
</organism>
<dbReference type="Pfam" id="PF12231">
    <property type="entry name" value="Rif1_N"/>
    <property type="match status" value="1"/>
</dbReference>
<dbReference type="OrthoDB" id="5399929at2759"/>
<evidence type="ECO:0000256" key="2">
    <source>
        <dbReference type="ARBA" id="ARBA00004574"/>
    </source>
</evidence>
<evidence type="ECO:0000256" key="7">
    <source>
        <dbReference type="SAM" id="MobiDB-lite"/>
    </source>
</evidence>
<evidence type="ECO:0000256" key="5">
    <source>
        <dbReference type="ARBA" id="ARBA00023242"/>
    </source>
</evidence>
<proteinExistence type="predicted"/>
<keyword evidence="5" id="KW-0539">Nucleus</keyword>
<dbReference type="GO" id="GO:0005634">
    <property type="term" value="C:nucleus"/>
    <property type="evidence" value="ECO:0007669"/>
    <property type="project" value="UniProtKB-SubCell"/>
</dbReference>
<dbReference type="PANTHER" id="PTHR22928:SF3">
    <property type="entry name" value="TELOMERE-ASSOCIATED PROTEIN RIF1"/>
    <property type="match status" value="1"/>
</dbReference>
<comment type="subcellular location">
    <subcellularLocation>
        <location evidence="2">Chromosome</location>
        <location evidence="2">Telomere</location>
    </subcellularLocation>
    <subcellularLocation>
        <location evidence="1">Nucleus</location>
    </subcellularLocation>
</comment>
<gene>
    <name evidence="9" type="ORF">DL764_010014</name>
</gene>
<name>A0A4Q4STI7_9PEZI</name>
<evidence type="ECO:0000256" key="1">
    <source>
        <dbReference type="ARBA" id="ARBA00004123"/>
    </source>
</evidence>
<keyword evidence="4" id="KW-0779">Telomere</keyword>
<feature type="compositionally biased region" description="Polar residues" evidence="7">
    <location>
        <begin position="98"/>
        <end position="111"/>
    </location>
</feature>
<feature type="region of interest" description="Disordered" evidence="7">
    <location>
        <begin position="1"/>
        <end position="134"/>
    </location>
</feature>
<reference evidence="9 10" key="1">
    <citation type="submission" date="2018-06" db="EMBL/GenBank/DDBJ databases">
        <title>Complete Genomes of Monosporascus.</title>
        <authorList>
            <person name="Robinson A.J."/>
            <person name="Natvig D.O."/>
        </authorList>
    </citation>
    <scope>NUCLEOTIDE SEQUENCE [LARGE SCALE GENOMIC DNA]</scope>
    <source>
        <strain evidence="9 10">CBS 110550</strain>
    </source>
</reference>
<feature type="compositionally biased region" description="Polar residues" evidence="7">
    <location>
        <begin position="55"/>
        <end position="66"/>
    </location>
</feature>
<feature type="region of interest" description="Disordered" evidence="7">
    <location>
        <begin position="1231"/>
        <end position="1697"/>
    </location>
</feature>
<dbReference type="GO" id="GO:0000723">
    <property type="term" value="P:telomere maintenance"/>
    <property type="evidence" value="ECO:0007669"/>
    <property type="project" value="TreeGrafter"/>
</dbReference>
<evidence type="ECO:0000313" key="10">
    <source>
        <dbReference type="Proteomes" id="UP000293360"/>
    </source>
</evidence>
<feature type="compositionally biased region" description="Basic and acidic residues" evidence="7">
    <location>
        <begin position="1432"/>
        <end position="1444"/>
    </location>
</feature>
<evidence type="ECO:0000256" key="4">
    <source>
        <dbReference type="ARBA" id="ARBA00022895"/>
    </source>
</evidence>
<keyword evidence="3" id="KW-0158">Chromosome</keyword>
<evidence type="ECO:0000256" key="3">
    <source>
        <dbReference type="ARBA" id="ARBA00022454"/>
    </source>
</evidence>
<dbReference type="EMBL" id="QJNU01001107">
    <property type="protein sequence ID" value="RYO79520.1"/>
    <property type="molecule type" value="Genomic_DNA"/>
</dbReference>
<comment type="caution">
    <text evidence="9">The sequence shown here is derived from an EMBL/GenBank/DDBJ whole genome shotgun (WGS) entry which is preliminary data.</text>
</comment>
<dbReference type="PANTHER" id="PTHR22928">
    <property type="entry name" value="TELOMERE-ASSOCIATED PROTEIN RIF1"/>
    <property type="match status" value="1"/>
</dbReference>
<feature type="compositionally biased region" description="Polar residues" evidence="7">
    <location>
        <begin position="1469"/>
        <end position="1484"/>
    </location>
</feature>
<feature type="compositionally biased region" description="Basic and acidic residues" evidence="7">
    <location>
        <begin position="1304"/>
        <end position="1314"/>
    </location>
</feature>
<keyword evidence="6" id="KW-0131">Cell cycle</keyword>
<dbReference type="InterPro" id="IPR016024">
    <property type="entry name" value="ARM-type_fold"/>
</dbReference>
<evidence type="ECO:0000259" key="8">
    <source>
        <dbReference type="Pfam" id="PF12231"/>
    </source>
</evidence>
<dbReference type="GO" id="GO:0140445">
    <property type="term" value="C:chromosome, telomeric repeat region"/>
    <property type="evidence" value="ECO:0007669"/>
    <property type="project" value="TreeGrafter"/>
</dbReference>